<dbReference type="Proteomes" id="UP001303115">
    <property type="component" value="Unassembled WGS sequence"/>
</dbReference>
<dbReference type="InterPro" id="IPR041068">
    <property type="entry name" value="HTH_51"/>
</dbReference>
<protein>
    <recommendedName>
        <fullName evidence="14">S-adenosyl-L-methionine-dependent N-methyltransferase</fullName>
    </recommendedName>
</protein>
<dbReference type="Gene3D" id="3.40.50.1820">
    <property type="entry name" value="alpha/beta hydrolase"/>
    <property type="match status" value="1"/>
</dbReference>
<feature type="active site" description="Proton acceptor; for dehydratase activity" evidence="7">
    <location>
        <position position="1324"/>
    </location>
</feature>
<evidence type="ECO:0000256" key="4">
    <source>
        <dbReference type="ARBA" id="ARBA00022603"/>
    </source>
</evidence>
<dbReference type="Pfam" id="PF08242">
    <property type="entry name" value="Methyltransf_12"/>
    <property type="match status" value="1"/>
</dbReference>
<dbReference type="PANTHER" id="PTHR43775">
    <property type="entry name" value="FATTY ACID SYNTHASE"/>
    <property type="match status" value="1"/>
</dbReference>
<accession>A0AAN6PSY9</accession>
<dbReference type="Pfam" id="PF07859">
    <property type="entry name" value="Abhydrolase_3"/>
    <property type="match status" value="1"/>
</dbReference>
<dbReference type="GO" id="GO:0044550">
    <property type="term" value="P:secondary metabolite biosynthetic process"/>
    <property type="evidence" value="ECO:0007669"/>
    <property type="project" value="TreeGrafter"/>
</dbReference>
<evidence type="ECO:0000256" key="5">
    <source>
        <dbReference type="ARBA" id="ARBA00022679"/>
    </source>
</evidence>
<reference evidence="13" key="1">
    <citation type="journal article" date="2023" name="Mol. Phylogenet. Evol.">
        <title>Genome-scale phylogeny and comparative genomics of the fungal order Sordariales.</title>
        <authorList>
            <person name="Hensen N."/>
            <person name="Bonometti L."/>
            <person name="Westerberg I."/>
            <person name="Brannstrom I.O."/>
            <person name="Guillou S."/>
            <person name="Cros-Aarteil S."/>
            <person name="Calhoun S."/>
            <person name="Haridas S."/>
            <person name="Kuo A."/>
            <person name="Mondo S."/>
            <person name="Pangilinan J."/>
            <person name="Riley R."/>
            <person name="LaButti K."/>
            <person name="Andreopoulos B."/>
            <person name="Lipzen A."/>
            <person name="Chen C."/>
            <person name="Yan M."/>
            <person name="Daum C."/>
            <person name="Ng V."/>
            <person name="Clum A."/>
            <person name="Steindorff A."/>
            <person name="Ohm R.A."/>
            <person name="Martin F."/>
            <person name="Silar P."/>
            <person name="Natvig D.O."/>
            <person name="Lalanne C."/>
            <person name="Gautier V."/>
            <person name="Ament-Velasquez S.L."/>
            <person name="Kruys A."/>
            <person name="Hutchinson M.I."/>
            <person name="Powell A.J."/>
            <person name="Barry K."/>
            <person name="Miller A.N."/>
            <person name="Grigoriev I.V."/>
            <person name="Debuchy R."/>
            <person name="Gladieux P."/>
            <person name="Hiltunen Thoren M."/>
            <person name="Johannesson H."/>
        </authorList>
    </citation>
    <scope>NUCLEOTIDE SEQUENCE [LARGE SCALE GENOMIC DNA]</scope>
    <source>
        <strain evidence="13">CBS 284.82</strain>
    </source>
</reference>
<dbReference type="Gene3D" id="1.10.1200.10">
    <property type="entry name" value="ACP-like"/>
    <property type="match status" value="1"/>
</dbReference>
<feature type="active site" description="Proton donor; for dehydratase activity" evidence="7">
    <location>
        <position position="1525"/>
    </location>
</feature>
<dbReference type="InterPro" id="IPR018201">
    <property type="entry name" value="Ketoacyl_synth_AS"/>
</dbReference>
<dbReference type="InterPro" id="IPR049552">
    <property type="entry name" value="PKS_DH_N"/>
</dbReference>
<organism evidence="12 13">
    <name type="scientific">Parachaetomium inaequale</name>
    <dbReference type="NCBI Taxonomy" id="2588326"/>
    <lineage>
        <taxon>Eukaryota</taxon>
        <taxon>Fungi</taxon>
        <taxon>Dikarya</taxon>
        <taxon>Ascomycota</taxon>
        <taxon>Pezizomycotina</taxon>
        <taxon>Sordariomycetes</taxon>
        <taxon>Sordariomycetidae</taxon>
        <taxon>Sordariales</taxon>
        <taxon>Chaetomiaceae</taxon>
        <taxon>Parachaetomium</taxon>
    </lineage>
</organism>
<dbReference type="Pfam" id="PF16073">
    <property type="entry name" value="SAT"/>
    <property type="match status" value="1"/>
</dbReference>
<evidence type="ECO:0000259" key="10">
    <source>
        <dbReference type="PROSITE" id="PS52004"/>
    </source>
</evidence>
<evidence type="ECO:0000256" key="6">
    <source>
        <dbReference type="ARBA" id="ARBA00023268"/>
    </source>
</evidence>
<dbReference type="PROSITE" id="PS50075">
    <property type="entry name" value="CARRIER"/>
    <property type="match status" value="1"/>
</dbReference>
<dbReference type="EMBL" id="MU854320">
    <property type="protein sequence ID" value="KAK4044296.1"/>
    <property type="molecule type" value="Genomic_DNA"/>
</dbReference>
<comment type="caution">
    <text evidence="12">The sequence shown here is derived from an EMBL/GenBank/DDBJ whole genome shotgun (WGS) entry which is preliminary data.</text>
</comment>
<dbReference type="InterPro" id="IPR020841">
    <property type="entry name" value="PKS_Beta-ketoAc_synthase_dom"/>
</dbReference>
<dbReference type="PROSITE" id="PS00606">
    <property type="entry name" value="KS3_1"/>
    <property type="match status" value="1"/>
</dbReference>
<dbReference type="InterPro" id="IPR014031">
    <property type="entry name" value="Ketoacyl_synth_C"/>
</dbReference>
<keyword evidence="5" id="KW-0808">Transferase</keyword>
<dbReference type="InterPro" id="IPR016035">
    <property type="entry name" value="Acyl_Trfase/lysoPLipase"/>
</dbReference>
<dbReference type="GO" id="GO:0032259">
    <property type="term" value="P:methylation"/>
    <property type="evidence" value="ECO:0007669"/>
    <property type="project" value="UniProtKB-KW"/>
</dbReference>
<dbReference type="InterPro" id="IPR001227">
    <property type="entry name" value="Ac_transferase_dom_sf"/>
</dbReference>
<dbReference type="PROSITE" id="PS52019">
    <property type="entry name" value="PKS_MFAS_DH"/>
    <property type="match status" value="1"/>
</dbReference>
<dbReference type="Pfam" id="PF18558">
    <property type="entry name" value="HTH_51"/>
    <property type="match status" value="1"/>
</dbReference>
<evidence type="ECO:0000259" key="9">
    <source>
        <dbReference type="PROSITE" id="PS50075"/>
    </source>
</evidence>
<sequence length="2565" mass="274058">MANSRPAGESRLALLGPQATNWTRDSLSELQSKITADDSNKGLLGFLKQAVTDLPSLWPLLDESLGSRLDFLPGAVDFAPETLAQLAEFANGSGTLDPQRLTNTALAPLTVVAQILDFVQTTASPGSEEGLAGLASVQGFCIGFLSAAALAAATDWAEFEHNAANAIRLAACVGIIVDAYEAWRPADDRVAALSVRWKTEADRTFLETCLDQIPAAYVSCITDANSQTITLRERSLEEFSARLKEAGVASSSVGLRGRYHHALNDEAARALMQVCADRSDILGLPDAKHLRMPLRSTEDGRLITTGALHDVALQLILCKPAHWFQTVKRAMAHHSDPAAAPVVPVTLGGENCVPRSLRRIKTGGDHGDEHNTAAADTRGRDDLEIAVVGMACRFPRAEDLASFWELLVRGETAIGTMPPSRFDPAQVAREPKLATYWGNFLEHPDLFDHRFFSISGREAKSMDPQQRLALQVAYEALESSGYLGASGKAEDVGCYLGVGAVEYEANVSSEKANSFAALGTLRAFISGRISHFFGWTGPSITFDTACSSSAVAIHTACKALVAGECSMALAGGVNVITSPTLHQNLAAASFLNPNGASKAFDAEAGGYCRGEGAGIVVLKTLSRAIADGDKVLGVIAASAVNQGSNCSSITVPDSGSQSSLYQRVMRDARIAPLEVGYVEAHGTGTPVGDPIEYESVRHALTGGSRDEAVLLGSVKDNIGHTEAASGVAGLIKVLLMMQNATVPKQAGFTSLSPRINPCPEITVPTKTTRWTAKGRRVALVNNYGAAGSNAALLVRSHTDASADSLGSQQQPAVNSSSTVYPVLLAAKTANALQEYMAALQTRLPRMAAGFESIAYRLARGCNPSFDHRAAFVAGDVNGAVATLEQAVAAANSPGSSSSSSSIVSSATRLPVVLCFGGQTGHTVRVSRELYDSCDLLRHHLDACDAVCSRLGLPTIFPAVFHDEPVKDLVALHCMLLALQISSARCWLDSGLVIDTVIGHSFGQLSAMCIAGSMTLEDTFRFVAGRARLMRDGWGPERGTMLSVECNEDEVADVVKTVSATTDGLQVDVACFNGPRSFVLAGDAVSIAHAKEECSRRAFKTSALQNSHAYHSHLADPVLPGLKGVAYSIAIQPPRLRVETCSAEGNWTPGDFTAENVAQHTRLPVYFGDAVERIAARLPSAVWLEAGSATPIVAMARRVISGRAGRTDEFVPLELGGGNAASTLAKAACQLWKAGSDARPWLFHATSHGRHQPVVDLPPYQFEKTSHWITLRPAPPATSSQPILPPPSKETALVSAITSRRGQAGDMFFSVDTSHAVFELAARGHAVMGLPLCPASMYLELAARAVEASGKRASTTGSGAMPHFEDLVMSAPLGLGAANSVFLRLQPTSVPDKWDFVVFSQPAMSGAAVDAKVGVGQETQHAKGRIGWAPFHDTGSEKHLRLLQRFAAQGMKRLSSAATTGISGTMVYKLFSDVVTYAEYFRGVQSVSASAHHAVGQVSASALVSGQKRWFADGLMTGITEAVVVDNFLQVAGIHVNCLSPREDDQVFMCTAVEEVMFAARFAADRGGDSRAWHVYTRYEPSAHTAELRNDIFVCDAASGDLVLVVLGAVFKSVPFRSVARSLARINRTAVVPVPLATSTADSDNGGKVQDSGYQSDSHSPGGDRPADEQHTDPISPSEQPLHRTGVSVSTTSNVIGLMCGLLSSILEIPVDEITADSSLDTLGVDSLLVPEVASEIERQFGVSLTQDELLRCTDVRAVAMLVQPTSPSSEEARQDSATHGVDNETKPVNSVPAERLTNGNGDALVNGSSPLSSDDCNLALISHESFRDTKPSYDSHAATTGFAGFYGDAFQLQSELVVRYVVEAFKSLGCDLPAMSTGDQVPVIPFQQQHKKLIPQLYRILQDAGLVAKDADGVFRRSAKPTPATASSQLHEEMLSRFPKHASETKLLSATGPRLAECLSGTADPIALIFQNAKARALLEDVYTNAPMFKTGTLALAEYLGSVLARLGGRRQLRILELGAGTGGTSKHMIETLATAGGGEGFTYTFTDLSPSLVAAAKRKFAKWPMVQYAVVNVEEDPPAHLLNAFDIVLSTNCIHATHDLVKSTTNIRKMLRPDGILCLVELTRNLYWFDLVFGLLEGWWLFDDGREHALAHERRWDTSLRAAGFEWVDWTSSAARESETLRVITASPYKVDDAGAGRRDSVPAGGQEEVGRNEALATKETVTFKEVDNLQLQADIFYPDAAVEAGRRLPIALMIHGGGHIMLSRRDVRPEQTAMLLRSGFLPISVDYRLCPETSLLAGPMSDVADALTWARTVLPRAQLARADVVVDPDRVVAVGWSTGGHLAMTLAWTTPQPPSAILALYCPTDYEDSFWTKPNVPDGVDAASFVPAAGDEEEAGIWEAVFDAPVTAYNVPAGKRALGGWLARDDARSRLAQLMNVRGLTLPVLLHGLDKKTRGGASKLAMAMPSPSLVARASPLAQIRAGRYGSPTFLVHPRQDDLIPWQQAERTWLALRDASVDAELRVVEDVPHLFDLSPRHPGYRTAMAAVEEGYAFLCRHVGLEWLG</sequence>
<dbReference type="Pfam" id="PF02801">
    <property type="entry name" value="Ketoacyl-synt_C"/>
    <property type="match status" value="1"/>
</dbReference>
<keyword evidence="6" id="KW-0511">Multifunctional enzyme</keyword>
<evidence type="ECO:0000259" key="11">
    <source>
        <dbReference type="PROSITE" id="PS52019"/>
    </source>
</evidence>
<dbReference type="InterPro" id="IPR020806">
    <property type="entry name" value="PKS_PP-bd"/>
</dbReference>
<dbReference type="Gene3D" id="3.40.50.150">
    <property type="entry name" value="Vaccinia Virus protein VP39"/>
    <property type="match status" value="1"/>
</dbReference>
<dbReference type="PROSITE" id="PS52004">
    <property type="entry name" value="KS3_2"/>
    <property type="match status" value="1"/>
</dbReference>
<dbReference type="GO" id="GO:0004312">
    <property type="term" value="F:fatty acid synthase activity"/>
    <property type="evidence" value="ECO:0007669"/>
    <property type="project" value="TreeGrafter"/>
</dbReference>
<feature type="region of interest" description="Disordered" evidence="8">
    <location>
        <begin position="1636"/>
        <end position="1686"/>
    </location>
</feature>
<dbReference type="Gene3D" id="3.40.47.10">
    <property type="match status" value="1"/>
</dbReference>
<dbReference type="InterPro" id="IPR013094">
    <property type="entry name" value="AB_hydrolase_3"/>
</dbReference>
<dbReference type="InterPro" id="IPR049900">
    <property type="entry name" value="PKS_mFAS_DH"/>
</dbReference>
<dbReference type="SUPFAM" id="SSF55048">
    <property type="entry name" value="Probable ACP-binding domain of malonyl-CoA ACP transacylase"/>
    <property type="match status" value="1"/>
</dbReference>
<dbReference type="Pfam" id="PF21089">
    <property type="entry name" value="PKS_DH_N"/>
    <property type="match status" value="1"/>
</dbReference>
<dbReference type="InterPro" id="IPR029058">
    <property type="entry name" value="AB_hydrolase_fold"/>
</dbReference>
<feature type="domain" description="Ketosynthase family 3 (KS3)" evidence="10">
    <location>
        <begin position="382"/>
        <end position="796"/>
    </location>
</feature>
<keyword evidence="13" id="KW-1185">Reference proteome</keyword>
<keyword evidence="4" id="KW-0489">Methyltransferase</keyword>
<dbReference type="SUPFAM" id="SSF53335">
    <property type="entry name" value="S-adenosyl-L-methionine-dependent methyltransferases"/>
    <property type="match status" value="1"/>
</dbReference>
<dbReference type="PANTHER" id="PTHR43775:SF21">
    <property type="entry name" value="NON-REDUCING POLYKETIDE SYNTHASE AUSA-RELATED"/>
    <property type="match status" value="1"/>
</dbReference>
<dbReference type="InterPro" id="IPR042104">
    <property type="entry name" value="PKS_dehydratase_sf"/>
</dbReference>
<dbReference type="InterPro" id="IPR029063">
    <property type="entry name" value="SAM-dependent_MTases_sf"/>
</dbReference>
<dbReference type="SMART" id="SM00823">
    <property type="entry name" value="PKS_PP"/>
    <property type="match status" value="1"/>
</dbReference>
<gene>
    <name evidence="12" type="ORF">C8A01DRAFT_31613</name>
</gene>
<dbReference type="Gene3D" id="3.40.366.10">
    <property type="entry name" value="Malonyl-Coenzyme A Acyl Carrier Protein, domain 2"/>
    <property type="match status" value="3"/>
</dbReference>
<dbReference type="InterPro" id="IPR013217">
    <property type="entry name" value="Methyltransf_12"/>
</dbReference>
<evidence type="ECO:0000256" key="2">
    <source>
        <dbReference type="ARBA" id="ARBA00022450"/>
    </source>
</evidence>
<dbReference type="Pfam" id="PF00109">
    <property type="entry name" value="ketoacyl-synt"/>
    <property type="match status" value="1"/>
</dbReference>
<evidence type="ECO:0000256" key="1">
    <source>
        <dbReference type="ARBA" id="ARBA00004721"/>
    </source>
</evidence>
<keyword evidence="3" id="KW-0597">Phosphoprotein</keyword>
<feature type="domain" description="PKS/mFAS DH" evidence="11">
    <location>
        <begin position="1290"/>
        <end position="1619"/>
    </location>
</feature>
<proteinExistence type="predicted"/>
<dbReference type="GO" id="GO:0008168">
    <property type="term" value="F:methyltransferase activity"/>
    <property type="evidence" value="ECO:0007669"/>
    <property type="project" value="UniProtKB-KW"/>
</dbReference>
<dbReference type="InterPro" id="IPR014030">
    <property type="entry name" value="Ketoacyl_synth_N"/>
</dbReference>
<dbReference type="InterPro" id="IPR016036">
    <property type="entry name" value="Malonyl_transacylase_ACP-bd"/>
</dbReference>
<evidence type="ECO:0008006" key="14">
    <source>
        <dbReference type="Google" id="ProtNLM"/>
    </source>
</evidence>
<dbReference type="InterPro" id="IPR050091">
    <property type="entry name" value="PKS_NRPS_Biosynth_Enz"/>
</dbReference>
<dbReference type="SUPFAM" id="SSF53474">
    <property type="entry name" value="alpha/beta-Hydrolases"/>
    <property type="match status" value="1"/>
</dbReference>
<dbReference type="GO" id="GO:0016787">
    <property type="term" value="F:hydrolase activity"/>
    <property type="evidence" value="ECO:0007669"/>
    <property type="project" value="InterPro"/>
</dbReference>
<dbReference type="SMART" id="SM00825">
    <property type="entry name" value="PKS_KS"/>
    <property type="match status" value="1"/>
</dbReference>
<dbReference type="GO" id="GO:0006633">
    <property type="term" value="P:fatty acid biosynthetic process"/>
    <property type="evidence" value="ECO:0007669"/>
    <property type="project" value="InterPro"/>
</dbReference>
<dbReference type="SMART" id="SM00827">
    <property type="entry name" value="PKS_AT"/>
    <property type="match status" value="1"/>
</dbReference>
<dbReference type="SUPFAM" id="SSF52151">
    <property type="entry name" value="FabD/lysophospholipase-like"/>
    <property type="match status" value="1"/>
</dbReference>
<dbReference type="InterPro" id="IPR014043">
    <property type="entry name" value="Acyl_transferase_dom"/>
</dbReference>
<dbReference type="InterPro" id="IPR016039">
    <property type="entry name" value="Thiolase-like"/>
</dbReference>
<dbReference type="InterPro" id="IPR032088">
    <property type="entry name" value="SAT"/>
</dbReference>
<dbReference type="SUPFAM" id="SSF53901">
    <property type="entry name" value="Thiolase-like"/>
    <property type="match status" value="1"/>
</dbReference>
<evidence type="ECO:0000256" key="8">
    <source>
        <dbReference type="SAM" id="MobiDB-lite"/>
    </source>
</evidence>
<dbReference type="InterPro" id="IPR009081">
    <property type="entry name" value="PP-bd_ACP"/>
</dbReference>
<comment type="pathway">
    <text evidence="1">Secondary metabolite biosynthesis; terpenoid biosynthesis.</text>
</comment>
<feature type="region of interest" description="Disordered" evidence="8">
    <location>
        <begin position="1764"/>
        <end position="1796"/>
    </location>
</feature>
<dbReference type="Gene3D" id="3.30.70.3290">
    <property type="match status" value="1"/>
</dbReference>
<dbReference type="SMART" id="SM00826">
    <property type="entry name" value="PKS_DH"/>
    <property type="match status" value="1"/>
</dbReference>
<dbReference type="Pfam" id="PF00550">
    <property type="entry name" value="PP-binding"/>
    <property type="match status" value="1"/>
</dbReference>
<evidence type="ECO:0000313" key="13">
    <source>
        <dbReference type="Proteomes" id="UP001303115"/>
    </source>
</evidence>
<dbReference type="InterPro" id="IPR036736">
    <property type="entry name" value="ACP-like_sf"/>
</dbReference>
<dbReference type="CDD" id="cd00833">
    <property type="entry name" value="PKS"/>
    <property type="match status" value="1"/>
</dbReference>
<feature type="compositionally biased region" description="Basic and acidic residues" evidence="8">
    <location>
        <begin position="1770"/>
        <end position="1785"/>
    </location>
</feature>
<feature type="region of interest" description="C-terminal hotdog fold" evidence="7">
    <location>
        <begin position="1458"/>
        <end position="1619"/>
    </location>
</feature>
<evidence type="ECO:0000256" key="3">
    <source>
        <dbReference type="ARBA" id="ARBA00022553"/>
    </source>
</evidence>
<dbReference type="SUPFAM" id="SSF47336">
    <property type="entry name" value="ACP-like"/>
    <property type="match status" value="1"/>
</dbReference>
<dbReference type="Pfam" id="PF00698">
    <property type="entry name" value="Acyl_transf_1"/>
    <property type="match status" value="1"/>
</dbReference>
<dbReference type="Gene3D" id="3.10.129.110">
    <property type="entry name" value="Polyketide synthase dehydratase"/>
    <property type="match status" value="1"/>
</dbReference>
<keyword evidence="2" id="KW-0596">Phosphopantetheine</keyword>
<dbReference type="GO" id="GO:0004315">
    <property type="term" value="F:3-oxoacyl-[acyl-carrier-protein] synthase activity"/>
    <property type="evidence" value="ECO:0007669"/>
    <property type="project" value="InterPro"/>
</dbReference>
<dbReference type="InterPro" id="IPR020807">
    <property type="entry name" value="PKS_DH"/>
</dbReference>
<evidence type="ECO:0000313" key="12">
    <source>
        <dbReference type="EMBL" id="KAK4044296.1"/>
    </source>
</evidence>
<evidence type="ECO:0000256" key="7">
    <source>
        <dbReference type="PROSITE-ProRule" id="PRU01363"/>
    </source>
</evidence>
<feature type="domain" description="Carrier" evidence="9">
    <location>
        <begin position="1689"/>
        <end position="1766"/>
    </location>
</feature>
<feature type="region of interest" description="N-terminal hotdog fold" evidence="7">
    <location>
        <begin position="1290"/>
        <end position="1432"/>
    </location>
</feature>
<name>A0AAN6PSY9_9PEZI</name>
<dbReference type="CDD" id="cd02440">
    <property type="entry name" value="AdoMet_MTases"/>
    <property type="match status" value="1"/>
</dbReference>
<dbReference type="GO" id="GO:0031177">
    <property type="term" value="F:phosphopantetheine binding"/>
    <property type="evidence" value="ECO:0007669"/>
    <property type="project" value="InterPro"/>
</dbReference>